<reference evidence="2" key="2">
    <citation type="submission" date="2020-07" db="EMBL/GenBank/DDBJ databases">
        <authorList>
            <person name="Vera ALvarez R."/>
            <person name="Arias-Moreno D.M."/>
            <person name="Jimenez-Jacinto V."/>
            <person name="Jimenez-Bremont J.F."/>
            <person name="Swaminathan K."/>
            <person name="Moose S.P."/>
            <person name="Guerrero-Gonzalez M.L."/>
            <person name="Marino-Ramirez L."/>
            <person name="Landsman D."/>
            <person name="Rodriguez-Kessler M."/>
            <person name="Delgado-Sanchez P."/>
        </authorList>
    </citation>
    <scope>NUCLEOTIDE SEQUENCE</scope>
    <source>
        <tissue evidence="2">Cladode</tissue>
    </source>
</reference>
<organism evidence="2">
    <name type="scientific">Opuntia streptacantha</name>
    <name type="common">Prickly pear cactus</name>
    <name type="synonym">Opuntia cardona</name>
    <dbReference type="NCBI Taxonomy" id="393608"/>
    <lineage>
        <taxon>Eukaryota</taxon>
        <taxon>Viridiplantae</taxon>
        <taxon>Streptophyta</taxon>
        <taxon>Embryophyta</taxon>
        <taxon>Tracheophyta</taxon>
        <taxon>Spermatophyta</taxon>
        <taxon>Magnoliopsida</taxon>
        <taxon>eudicotyledons</taxon>
        <taxon>Gunneridae</taxon>
        <taxon>Pentapetalae</taxon>
        <taxon>Caryophyllales</taxon>
        <taxon>Cactineae</taxon>
        <taxon>Cactaceae</taxon>
        <taxon>Opuntioideae</taxon>
        <taxon>Opuntia</taxon>
    </lineage>
</organism>
<name>A0A7C9D6N5_OPUST</name>
<reference evidence="2" key="1">
    <citation type="journal article" date="2013" name="J. Plant Res.">
        <title>Effect of fungi and light on seed germination of three Opuntia species from semiarid lands of central Mexico.</title>
        <authorList>
            <person name="Delgado-Sanchez P."/>
            <person name="Jimenez-Bremont J.F."/>
            <person name="Guerrero-Gonzalez Mde L."/>
            <person name="Flores J."/>
        </authorList>
    </citation>
    <scope>NUCLEOTIDE SEQUENCE</scope>
    <source>
        <tissue evidence="2">Cladode</tissue>
    </source>
</reference>
<evidence type="ECO:0000256" key="1">
    <source>
        <dbReference type="SAM" id="MobiDB-lite"/>
    </source>
</evidence>
<dbReference type="AlphaFoldDB" id="A0A7C9D6N5"/>
<accession>A0A7C9D6N5</accession>
<dbReference type="PANTHER" id="PTHR38390:SF2">
    <property type="entry name" value="OS01G0103900 PROTEIN"/>
    <property type="match status" value="1"/>
</dbReference>
<proteinExistence type="predicted"/>
<protein>
    <submittedName>
        <fullName evidence="2">Uncharacterized protein</fullName>
    </submittedName>
</protein>
<dbReference type="PANTHER" id="PTHR38390">
    <property type="entry name" value="OS01G0103900 PROTEIN"/>
    <property type="match status" value="1"/>
</dbReference>
<evidence type="ECO:0000313" key="2">
    <source>
        <dbReference type="EMBL" id="MBA4634926.1"/>
    </source>
</evidence>
<sequence>MCYRIQRLWLPFKMVELKVYNPVQHSSGFHEKTNQLVQESLQSGLVTLEGAAATDSDSTVHETSIIPMRCNEASGIEAPQGGNFPPPQVDDAEKVISHLTQEWEQLIVSNVPKINPLPSEPKLEKPKTSPLASQRPLDTRTSKILERLGNPKQMITKGTSPIAVNGIASSSDVQTENSPSRLTDTADQGLVTTSQLMKPNFQRLKRKFR</sequence>
<feature type="region of interest" description="Disordered" evidence="1">
    <location>
        <begin position="168"/>
        <end position="187"/>
    </location>
</feature>
<dbReference type="EMBL" id="GISG01092943">
    <property type="protein sequence ID" value="MBA4634926.1"/>
    <property type="molecule type" value="Transcribed_RNA"/>
</dbReference>
<feature type="region of interest" description="Disordered" evidence="1">
    <location>
        <begin position="113"/>
        <end position="137"/>
    </location>
</feature>